<sequence>MTEVLKVDKKGKIAYLAMNRPDKLNSLSGDLVSSLISALKDADRDDDIKTVILSGEGKAFCAGGDIDSMSPGAGPKEMMDSMQETAALTKTILDMNKFVVTAVHGFAAGAGFSLALASDFVVADKNTKFISSFRNIGLTPDLGLIKLLSDNVPAQVAKEWIASGKRITADEMLEKGIVNKVSEGGNVVDNATEFAQFIVEGPPTSNRFVKYLVNHASEFTHDSSIMQENMAQSLMFQTEDAKEGIQAFVEKRSPNFTGK</sequence>
<dbReference type="InterPro" id="IPR029045">
    <property type="entry name" value="ClpP/crotonase-like_dom_sf"/>
</dbReference>
<dbReference type="PANTHER" id="PTHR43459:SF1">
    <property type="entry name" value="EG:BACN32G11.4 PROTEIN"/>
    <property type="match status" value="1"/>
</dbReference>
<dbReference type="CDD" id="cd06558">
    <property type="entry name" value="crotonase-like"/>
    <property type="match status" value="1"/>
</dbReference>
<dbReference type="SUPFAM" id="SSF52096">
    <property type="entry name" value="ClpP/crotonase"/>
    <property type="match status" value="1"/>
</dbReference>
<evidence type="ECO:0000256" key="1">
    <source>
        <dbReference type="ARBA" id="ARBA00005254"/>
    </source>
</evidence>
<keyword evidence="4" id="KW-1185">Reference proteome</keyword>
<dbReference type="InterPro" id="IPR018376">
    <property type="entry name" value="Enoyl-CoA_hyd/isom_CS"/>
</dbReference>
<dbReference type="PANTHER" id="PTHR43459">
    <property type="entry name" value="ENOYL-COA HYDRATASE"/>
    <property type="match status" value="1"/>
</dbReference>
<dbReference type="Proteomes" id="UP001595772">
    <property type="component" value="Unassembled WGS sequence"/>
</dbReference>
<dbReference type="InterPro" id="IPR014748">
    <property type="entry name" value="Enoyl-CoA_hydra_C"/>
</dbReference>
<comment type="caution">
    <text evidence="3">The sequence shown here is derived from an EMBL/GenBank/DDBJ whole genome shotgun (WGS) entry which is preliminary data.</text>
</comment>
<accession>A0ABV8H0Y7</accession>
<dbReference type="Pfam" id="PF00378">
    <property type="entry name" value="ECH_1"/>
    <property type="match status" value="1"/>
</dbReference>
<name>A0ABV8H0Y7_9BACI</name>
<dbReference type="InterPro" id="IPR001753">
    <property type="entry name" value="Enoyl-CoA_hydra/iso"/>
</dbReference>
<gene>
    <name evidence="3" type="ORF">ACFOUV_09580</name>
</gene>
<dbReference type="PROSITE" id="PS00166">
    <property type="entry name" value="ENOYL_COA_HYDRATASE"/>
    <property type="match status" value="1"/>
</dbReference>
<dbReference type="Gene3D" id="1.10.12.10">
    <property type="entry name" value="Lyase 2-enoyl-coa Hydratase, Chain A, domain 2"/>
    <property type="match status" value="1"/>
</dbReference>
<evidence type="ECO:0000313" key="4">
    <source>
        <dbReference type="Proteomes" id="UP001595772"/>
    </source>
</evidence>
<comment type="similarity">
    <text evidence="1 2">Belongs to the enoyl-CoA hydratase/isomerase family.</text>
</comment>
<dbReference type="Gene3D" id="3.90.226.10">
    <property type="entry name" value="2-enoyl-CoA Hydratase, Chain A, domain 1"/>
    <property type="match status" value="1"/>
</dbReference>
<organism evidence="3 4">
    <name type="scientific">Oceanobacillus longus</name>
    <dbReference type="NCBI Taxonomy" id="930120"/>
    <lineage>
        <taxon>Bacteria</taxon>
        <taxon>Bacillati</taxon>
        <taxon>Bacillota</taxon>
        <taxon>Bacilli</taxon>
        <taxon>Bacillales</taxon>
        <taxon>Bacillaceae</taxon>
        <taxon>Oceanobacillus</taxon>
    </lineage>
</organism>
<dbReference type="RefSeq" id="WP_379496535.1">
    <property type="nucleotide sequence ID" value="NZ_JBHSAO010000006.1"/>
</dbReference>
<reference evidence="4" key="1">
    <citation type="journal article" date="2019" name="Int. J. Syst. Evol. Microbiol.">
        <title>The Global Catalogue of Microorganisms (GCM) 10K type strain sequencing project: providing services to taxonomists for standard genome sequencing and annotation.</title>
        <authorList>
            <consortium name="The Broad Institute Genomics Platform"/>
            <consortium name="The Broad Institute Genome Sequencing Center for Infectious Disease"/>
            <person name="Wu L."/>
            <person name="Ma J."/>
        </authorList>
    </citation>
    <scope>NUCLEOTIDE SEQUENCE [LARGE SCALE GENOMIC DNA]</scope>
    <source>
        <strain evidence="4">IBRC-M 10703</strain>
    </source>
</reference>
<protein>
    <submittedName>
        <fullName evidence="3">Enoyl-CoA hydratase/isomerase family protein</fullName>
    </submittedName>
</protein>
<evidence type="ECO:0000313" key="3">
    <source>
        <dbReference type="EMBL" id="MFC4024044.1"/>
    </source>
</evidence>
<proteinExistence type="inferred from homology"/>
<dbReference type="EMBL" id="JBHSAO010000006">
    <property type="protein sequence ID" value="MFC4024044.1"/>
    <property type="molecule type" value="Genomic_DNA"/>
</dbReference>
<evidence type="ECO:0000256" key="2">
    <source>
        <dbReference type="RuleBase" id="RU003707"/>
    </source>
</evidence>